<feature type="region of interest" description="Disordered" evidence="1">
    <location>
        <begin position="95"/>
        <end position="118"/>
    </location>
</feature>
<evidence type="ECO:0000256" key="1">
    <source>
        <dbReference type="SAM" id="MobiDB-lite"/>
    </source>
</evidence>
<evidence type="ECO:0000313" key="2">
    <source>
        <dbReference type="EMBL" id="KSV60527.1"/>
    </source>
</evidence>
<feature type="compositionally biased region" description="Acidic residues" evidence="1">
    <location>
        <begin position="106"/>
        <end position="118"/>
    </location>
</feature>
<evidence type="ECO:0000313" key="3">
    <source>
        <dbReference type="Proteomes" id="UP000054874"/>
    </source>
</evidence>
<name>A0A0V8QIY3_9FIRM</name>
<dbReference type="EMBL" id="LNAM01000002">
    <property type="protein sequence ID" value="KSV60527.1"/>
    <property type="molecule type" value="Genomic_DNA"/>
</dbReference>
<dbReference type="STRING" id="290052.ASU35_04955"/>
<proteinExistence type="predicted"/>
<protein>
    <submittedName>
        <fullName evidence="2">Uncharacterized protein</fullName>
    </submittedName>
</protein>
<organism evidence="2 3">
    <name type="scientific">Acetivibrio ethanolgignens</name>
    <dbReference type="NCBI Taxonomy" id="290052"/>
    <lineage>
        <taxon>Bacteria</taxon>
        <taxon>Bacillati</taxon>
        <taxon>Bacillota</taxon>
        <taxon>Clostridia</taxon>
        <taxon>Eubacteriales</taxon>
        <taxon>Oscillospiraceae</taxon>
        <taxon>Acetivibrio</taxon>
    </lineage>
</organism>
<gene>
    <name evidence="2" type="ORF">ASU35_04955</name>
</gene>
<dbReference type="AlphaFoldDB" id="A0A0V8QIY3"/>
<reference evidence="2 3" key="1">
    <citation type="submission" date="2015-11" db="EMBL/GenBank/DDBJ databases">
        <title>Butyribacter intestini gen. nov., sp. nov., a butyric acid-producing bacterium of the family Lachnospiraceae isolated from the human faeces.</title>
        <authorList>
            <person name="Zou Y."/>
            <person name="Xue W."/>
            <person name="Luo G."/>
            <person name="Lv M."/>
        </authorList>
    </citation>
    <scope>NUCLEOTIDE SEQUENCE [LARGE SCALE GENOMIC DNA]</scope>
    <source>
        <strain evidence="2 3">ACET-33324</strain>
    </source>
</reference>
<dbReference type="Proteomes" id="UP000054874">
    <property type="component" value="Unassembled WGS sequence"/>
</dbReference>
<accession>A0A0V8QIY3</accession>
<keyword evidence="3" id="KW-1185">Reference proteome</keyword>
<comment type="caution">
    <text evidence="2">The sequence shown here is derived from an EMBL/GenBank/DDBJ whole genome shotgun (WGS) entry which is preliminary data.</text>
</comment>
<sequence>MRIGKWVYISSKKEKETEADIMGFFDRPLFDFNGDGKTDGFETYVGLQMMAGSRQEAIALTGDDAFYTGSDDLEEDDELIDELEMAGIDIEELADMDEDERREALEDAGVDPDDYDEF</sequence>